<dbReference type="PANTHER" id="PTHR43244:SF1">
    <property type="entry name" value="5,10-METHYLENETETRAHYDROMETHANOPTERIN REDUCTASE"/>
    <property type="match status" value="1"/>
</dbReference>
<protein>
    <submittedName>
        <fullName evidence="3">Luciferase-like monooxygenase</fullName>
    </submittedName>
</protein>
<dbReference type="EMBL" id="SLXQ01000012">
    <property type="protein sequence ID" value="TCP47367.1"/>
    <property type="molecule type" value="Genomic_DNA"/>
</dbReference>
<keyword evidence="1" id="KW-0560">Oxidoreductase</keyword>
<dbReference type="SUPFAM" id="SSF51679">
    <property type="entry name" value="Bacterial luciferase-like"/>
    <property type="match status" value="1"/>
</dbReference>
<dbReference type="GO" id="GO:0016705">
    <property type="term" value="F:oxidoreductase activity, acting on paired donors, with incorporation or reduction of molecular oxygen"/>
    <property type="evidence" value="ECO:0007669"/>
    <property type="project" value="InterPro"/>
</dbReference>
<comment type="caution">
    <text evidence="3">The sequence shown here is derived from an EMBL/GenBank/DDBJ whole genome shotgun (WGS) entry which is preliminary data.</text>
</comment>
<dbReference type="PANTHER" id="PTHR43244">
    <property type="match status" value="1"/>
</dbReference>
<evidence type="ECO:0000313" key="4">
    <source>
        <dbReference type="Proteomes" id="UP000294911"/>
    </source>
</evidence>
<reference evidence="3 4" key="1">
    <citation type="submission" date="2019-03" db="EMBL/GenBank/DDBJ databases">
        <title>Genomic Encyclopedia of Type Strains, Phase IV (KMG-IV): sequencing the most valuable type-strain genomes for metagenomic binning, comparative biology and taxonomic classification.</title>
        <authorList>
            <person name="Goeker M."/>
        </authorList>
    </citation>
    <scope>NUCLEOTIDE SEQUENCE [LARGE SCALE GENOMIC DNA]</scope>
    <source>
        <strain evidence="3 4">DSM 45765</strain>
    </source>
</reference>
<feature type="domain" description="Luciferase-like" evidence="2">
    <location>
        <begin position="11"/>
        <end position="235"/>
    </location>
</feature>
<dbReference type="InterPro" id="IPR036661">
    <property type="entry name" value="Luciferase-like_sf"/>
</dbReference>
<name>A0A4R2QEE6_9PSEU</name>
<accession>A0A4R2QEE6</accession>
<dbReference type="AlphaFoldDB" id="A0A4R2QEE6"/>
<dbReference type="CDD" id="cd01097">
    <property type="entry name" value="Tetrahydromethanopterin_reductase"/>
    <property type="match status" value="1"/>
</dbReference>
<dbReference type="InterPro" id="IPR011251">
    <property type="entry name" value="Luciferase-like_dom"/>
</dbReference>
<keyword evidence="4" id="KW-1185">Reference proteome</keyword>
<gene>
    <name evidence="3" type="ORF">EV191_112163</name>
</gene>
<dbReference type="InterPro" id="IPR050564">
    <property type="entry name" value="F420-G6PD/mer"/>
</dbReference>
<dbReference type="Proteomes" id="UP000294911">
    <property type="component" value="Unassembled WGS sequence"/>
</dbReference>
<dbReference type="RefSeq" id="WP_243659166.1">
    <property type="nucleotide sequence ID" value="NZ_SLXQ01000012.1"/>
</dbReference>
<dbReference type="GO" id="GO:0004497">
    <property type="term" value="F:monooxygenase activity"/>
    <property type="evidence" value="ECO:0007669"/>
    <property type="project" value="UniProtKB-KW"/>
</dbReference>
<dbReference type="Pfam" id="PF00296">
    <property type="entry name" value="Bac_luciferase"/>
    <property type="match status" value="1"/>
</dbReference>
<dbReference type="Gene3D" id="3.20.20.30">
    <property type="entry name" value="Luciferase-like domain"/>
    <property type="match status" value="1"/>
</dbReference>
<sequence>MVGDYGRKLEFGVFATPDAEQVERLLRVATVADERGLDLLGVQDHPYQRRYLDAWSLLATIAARTARVRVFPDVASLPLRQPAVLAKAAASLDLLSGGRVELAIGAGAFWDAIEAMGGPRRTPREAAQALTEAIAVIRAMWSEERSVRVAGTHYALSGVRPGPVPAHPIGLWLGVLGPRLLAELGRSADGWVPSSSYVPPERLADMHARIDEAALAAGREPARIKRIYNIFGSITAQSHGFLQGPTRQWVDQLTELVLEYGMDTFIFGTEGDDLNQITTFAEEIAPAVREAVADERAD</sequence>
<evidence type="ECO:0000313" key="3">
    <source>
        <dbReference type="EMBL" id="TCP47367.1"/>
    </source>
</evidence>
<keyword evidence="3" id="KW-0503">Monooxygenase</keyword>
<proteinExistence type="predicted"/>
<evidence type="ECO:0000259" key="2">
    <source>
        <dbReference type="Pfam" id="PF00296"/>
    </source>
</evidence>
<organism evidence="3 4">
    <name type="scientific">Tamaricihabitans halophyticus</name>
    <dbReference type="NCBI Taxonomy" id="1262583"/>
    <lineage>
        <taxon>Bacteria</taxon>
        <taxon>Bacillati</taxon>
        <taxon>Actinomycetota</taxon>
        <taxon>Actinomycetes</taxon>
        <taxon>Pseudonocardiales</taxon>
        <taxon>Pseudonocardiaceae</taxon>
        <taxon>Tamaricihabitans</taxon>
    </lineage>
</organism>
<evidence type="ECO:0000256" key="1">
    <source>
        <dbReference type="ARBA" id="ARBA00023002"/>
    </source>
</evidence>